<dbReference type="AlphaFoldDB" id="A0A1G7LXK2"/>
<organism evidence="3 4">
    <name type="scientific">Halorientalis regularis</name>
    <dbReference type="NCBI Taxonomy" id="660518"/>
    <lineage>
        <taxon>Archaea</taxon>
        <taxon>Methanobacteriati</taxon>
        <taxon>Methanobacteriota</taxon>
        <taxon>Stenosarchaea group</taxon>
        <taxon>Halobacteria</taxon>
        <taxon>Halobacteriales</taxon>
        <taxon>Haloarculaceae</taxon>
        <taxon>Halorientalis</taxon>
    </lineage>
</organism>
<dbReference type="PANTHER" id="PTHR34512:SF30">
    <property type="entry name" value="OUTER MEMBRANE PROTEIN ASSEMBLY FACTOR BAMB"/>
    <property type="match status" value="1"/>
</dbReference>
<dbReference type="PROSITE" id="PS50011">
    <property type="entry name" value="PROTEIN_KINASE_DOM"/>
    <property type="match status" value="1"/>
</dbReference>
<gene>
    <name evidence="3" type="ORF">SAMN05216218_10759</name>
</gene>
<dbReference type="InterPro" id="IPR000719">
    <property type="entry name" value="Prot_kinase_dom"/>
</dbReference>
<dbReference type="SUPFAM" id="SSF50998">
    <property type="entry name" value="Quinoprotein alcohol dehydrogenase-like"/>
    <property type="match status" value="3"/>
</dbReference>
<dbReference type="GO" id="GO:0005524">
    <property type="term" value="F:ATP binding"/>
    <property type="evidence" value="ECO:0007669"/>
    <property type="project" value="InterPro"/>
</dbReference>
<protein>
    <submittedName>
        <fullName evidence="3">Outer membrane protein assembly factor BamB, contains PQQ-like beta-propeller repeat</fullName>
    </submittedName>
</protein>
<dbReference type="SMART" id="SM00564">
    <property type="entry name" value="PQQ"/>
    <property type="match status" value="15"/>
</dbReference>
<dbReference type="Pfam" id="PF00069">
    <property type="entry name" value="Pkinase"/>
    <property type="match status" value="1"/>
</dbReference>
<evidence type="ECO:0000256" key="1">
    <source>
        <dbReference type="SAM" id="MobiDB-lite"/>
    </source>
</evidence>
<name>A0A1G7LXK2_9EURY</name>
<feature type="region of interest" description="Disordered" evidence="1">
    <location>
        <begin position="820"/>
        <end position="863"/>
    </location>
</feature>
<dbReference type="InterPro" id="IPR011047">
    <property type="entry name" value="Quinoprotein_ADH-like_sf"/>
</dbReference>
<dbReference type="Proteomes" id="UP000199076">
    <property type="component" value="Unassembled WGS sequence"/>
</dbReference>
<dbReference type="Gene3D" id="2.40.128.630">
    <property type="match status" value="3"/>
</dbReference>
<dbReference type="EMBL" id="FNBK01000007">
    <property type="protein sequence ID" value="SDF54104.1"/>
    <property type="molecule type" value="Genomic_DNA"/>
</dbReference>
<dbReference type="STRING" id="660518.SAMN05216218_10759"/>
<dbReference type="Gene3D" id="2.40.10.480">
    <property type="match status" value="1"/>
</dbReference>
<evidence type="ECO:0000259" key="2">
    <source>
        <dbReference type="PROSITE" id="PS50011"/>
    </source>
</evidence>
<dbReference type="Gene3D" id="2.130.10.10">
    <property type="entry name" value="YVTN repeat-like/Quinoprotein amine dehydrogenase"/>
    <property type="match status" value="2"/>
</dbReference>
<evidence type="ECO:0000313" key="4">
    <source>
        <dbReference type="Proteomes" id="UP000199076"/>
    </source>
</evidence>
<dbReference type="InterPro" id="IPR002372">
    <property type="entry name" value="PQQ_rpt_dom"/>
</dbReference>
<feature type="compositionally biased region" description="Polar residues" evidence="1">
    <location>
        <begin position="408"/>
        <end position="435"/>
    </location>
</feature>
<keyword evidence="4" id="KW-1185">Reference proteome</keyword>
<feature type="region of interest" description="Disordered" evidence="1">
    <location>
        <begin position="23"/>
        <end position="59"/>
    </location>
</feature>
<dbReference type="SMART" id="SM00220">
    <property type="entry name" value="S_TKc"/>
    <property type="match status" value="1"/>
</dbReference>
<dbReference type="InterPro" id="IPR011009">
    <property type="entry name" value="Kinase-like_dom_sf"/>
</dbReference>
<feature type="domain" description="Protein kinase" evidence="2">
    <location>
        <begin position="844"/>
        <end position="1135"/>
    </location>
</feature>
<dbReference type="InterPro" id="IPR018391">
    <property type="entry name" value="PQQ_b-propeller_rpt"/>
</dbReference>
<dbReference type="GO" id="GO:0004672">
    <property type="term" value="F:protein kinase activity"/>
    <property type="evidence" value="ECO:0007669"/>
    <property type="project" value="InterPro"/>
</dbReference>
<proteinExistence type="predicted"/>
<feature type="region of interest" description="Disordered" evidence="1">
    <location>
        <begin position="379"/>
        <end position="444"/>
    </location>
</feature>
<dbReference type="Gene3D" id="1.10.510.10">
    <property type="entry name" value="Transferase(Phosphotransferase) domain 1"/>
    <property type="match status" value="1"/>
</dbReference>
<sequence>MKECPKSRRSVLQTVAGIGTIGAVGTGVGTGQTETESWPQFGYGVANSGHAPENSGPESAVEEQWLTMTYDRVLSSITVENGKLYFGNRHGLYVLDNSDGSKEWDFAEAGIVSSTPAVVDGSVYFGSHDNHVYALDASDGSQQWTYETGDYVYSSPVVQDGMVVVGSGDGNVYAINPSNGRELWSAQTSGPVNASPALADGTIYIGSRDGNVYALDADDGAKNWTFETGSGIDSSPAVGDRQVYVGNRDGTMYALSTDDGSREWTTVTRGTIKSSPAVAYNSVYVGNGDGTIYALNTRDGTERWSVGTGSAVDTSPVVVDGSVYVGNADDRLLVYDRNTGDIQWGIDIGLVTNTSPAVVYDTVYVGGTDGNVYALREQSEVSEPFGRDVPTPDSPPPEPDSLPPTVTAISGSTEGTGPQGSTGSNPDTNQVQTPAEATDSDPGGPLTIVEYLGLAGIIGGGVYVAARAYINSIDSYTSTSDESLAIDLDAGVSSWLVSGAYSNRSASVPTEPGPATAPTTAWKALPEDDVVATEPTVMGGIAYVVTESGDLLSIDVESGDIQGRTELDIEDPTQPVIAEEGVFVGCEQGIVVLTVQNDDVYWGIDIDRVTSLLASGDALCVGCDNSIQSLELKTGNKKWQTVVDGIVVSTAVDEDTVYAATTTTVIALDRTDGGQRWVEDHQGHRPSLTIEDVLVVSTQQTLSFRDPDTGVELERKVTKTQQTPVALAHNCLYHVTESTVRALNSEGEEVWQKPLDATTPPVVVGKTVYVGTDSDLVALDATNGEYRFTHELHRVQSRPVVVGNTILCRTADGALTAISGELGEQPTSPPKTSLEKEELGTDSDDRTGSLADGQDDVSATGTDRSRDTIATAFSRDCGRIASARVVDDTGPVHVYDGRFVDSQVDKNHRIYALATDCNQDAAVTAFLNTARQWRGISKNTYITSVIDVGEEPRPWVGFDPGIGHLDDQLEPLSIAERVEIITDLAEAIRTAGMYNVVHGALRPEVIYYSHRGENDRTATVADWGLQSAVQRTMGDAQALTPYTAPEQLNSENSNNQTDVYRLGAVAYYILTGNEPFSDATQLRAGIRNGDLTAPSERTPSLPPDVDDVIATAMADDPEQRFASPYDLKRQLRAAMR</sequence>
<dbReference type="Pfam" id="PF13360">
    <property type="entry name" value="PQQ_2"/>
    <property type="match status" value="4"/>
</dbReference>
<evidence type="ECO:0000313" key="3">
    <source>
        <dbReference type="EMBL" id="SDF54104.1"/>
    </source>
</evidence>
<accession>A0A1G7LXK2</accession>
<dbReference type="PANTHER" id="PTHR34512">
    <property type="entry name" value="CELL SURFACE PROTEIN"/>
    <property type="match status" value="1"/>
</dbReference>
<dbReference type="SUPFAM" id="SSF56112">
    <property type="entry name" value="Protein kinase-like (PK-like)"/>
    <property type="match status" value="1"/>
</dbReference>
<reference evidence="4" key="1">
    <citation type="submission" date="2016-10" db="EMBL/GenBank/DDBJ databases">
        <authorList>
            <person name="Varghese N."/>
            <person name="Submissions S."/>
        </authorList>
    </citation>
    <scope>NUCLEOTIDE SEQUENCE [LARGE SCALE GENOMIC DNA]</scope>
    <source>
        <strain evidence="4">IBRC-M 10760</strain>
    </source>
</reference>
<feature type="compositionally biased region" description="Basic and acidic residues" evidence="1">
    <location>
        <begin position="833"/>
        <end position="847"/>
    </location>
</feature>
<dbReference type="InterPro" id="IPR015943">
    <property type="entry name" value="WD40/YVTN_repeat-like_dom_sf"/>
</dbReference>
<feature type="compositionally biased region" description="Pro residues" evidence="1">
    <location>
        <begin position="392"/>
        <end position="402"/>
    </location>
</feature>